<keyword evidence="3" id="KW-0813">Transport</keyword>
<proteinExistence type="inferred from homology"/>
<evidence type="ECO:0000256" key="3">
    <source>
        <dbReference type="ARBA" id="ARBA00022448"/>
    </source>
</evidence>
<evidence type="ECO:0000256" key="10">
    <source>
        <dbReference type="PROSITE-ProRule" id="PRU00473"/>
    </source>
</evidence>
<feature type="region of interest" description="Disordered" evidence="11">
    <location>
        <begin position="312"/>
        <end position="337"/>
    </location>
</feature>
<keyword evidence="7" id="KW-0626">Porin</keyword>
<dbReference type="EMBL" id="JBHRTL010000006">
    <property type="protein sequence ID" value="MFC3154706.1"/>
    <property type="molecule type" value="Genomic_DNA"/>
</dbReference>
<dbReference type="RefSeq" id="WP_382415112.1">
    <property type="nucleotide sequence ID" value="NZ_AP031500.1"/>
</dbReference>
<dbReference type="InterPro" id="IPR000498">
    <property type="entry name" value="OmpA-like_TM_dom"/>
</dbReference>
<dbReference type="Pfam" id="PF01389">
    <property type="entry name" value="OmpA_membrane"/>
    <property type="match status" value="1"/>
</dbReference>
<evidence type="ECO:0000313" key="15">
    <source>
        <dbReference type="Proteomes" id="UP001595548"/>
    </source>
</evidence>
<dbReference type="InterPro" id="IPR006665">
    <property type="entry name" value="OmpA-like"/>
</dbReference>
<gene>
    <name evidence="14" type="ORF">ACFOEB_05775</name>
</gene>
<accession>A0ABV7HT83</accession>
<dbReference type="InterPro" id="IPR011250">
    <property type="entry name" value="OMP/PagP_B-barrel"/>
</dbReference>
<evidence type="ECO:0000256" key="5">
    <source>
        <dbReference type="ARBA" id="ARBA00022692"/>
    </source>
</evidence>
<dbReference type="PRINTS" id="PR01021">
    <property type="entry name" value="OMPADOMAIN"/>
</dbReference>
<feature type="region of interest" description="Disordered" evidence="11">
    <location>
        <begin position="208"/>
        <end position="230"/>
    </location>
</feature>
<evidence type="ECO:0000313" key="14">
    <source>
        <dbReference type="EMBL" id="MFC3154706.1"/>
    </source>
</evidence>
<comment type="similarity">
    <text evidence="2">Belongs to the outer membrane OOP (TC 1.B.6) superfamily. OmpA family.</text>
</comment>
<feature type="compositionally biased region" description="Pro residues" evidence="11">
    <location>
        <begin position="217"/>
        <end position="226"/>
    </location>
</feature>
<keyword evidence="5" id="KW-0812">Transmembrane</keyword>
<feature type="domain" description="OmpA-like" evidence="13">
    <location>
        <begin position="227"/>
        <end position="337"/>
    </location>
</feature>
<evidence type="ECO:0000256" key="11">
    <source>
        <dbReference type="SAM" id="MobiDB-lite"/>
    </source>
</evidence>
<keyword evidence="6" id="KW-0406">Ion transport</keyword>
<dbReference type="PANTHER" id="PTHR30329:SF21">
    <property type="entry name" value="LIPOPROTEIN YIAD-RELATED"/>
    <property type="match status" value="1"/>
</dbReference>
<sequence>MSIKYGLPGAFCILLAVANTAQADDFPYAKSGFYLGGETGASEFKSGCRDLSVTCEDDDEVYGGFAGYRFNDYFAIESGYHELGEATSWNIDGKKSEISIEGYDLSVLVGMPLSDRWMAYVRGGGLYYDANLIDGGDLFPEQANNAKGWTETAGAGLVFRATDHLQTRLQYQYVNDFGGSDWGRQPDVQAVTLGVLWQFGNVASKPTREPIAEPVNTPAPTPAPEPVEPETKPVHVLSQFDFDSSEVSNTGALNQLIKELASSQAAITITGYADGEGTAEYNMELSKERAEAVKAYLVSKDVSASRITLDWKGETEASSQSPNRADRKAVVSTELPK</sequence>
<keyword evidence="4" id="KW-1134">Transmembrane beta strand</keyword>
<dbReference type="PROSITE" id="PS51123">
    <property type="entry name" value="OMPA_2"/>
    <property type="match status" value="1"/>
</dbReference>
<feature type="signal peptide" evidence="12">
    <location>
        <begin position="1"/>
        <end position="23"/>
    </location>
</feature>
<dbReference type="InterPro" id="IPR036737">
    <property type="entry name" value="OmpA-like_sf"/>
</dbReference>
<evidence type="ECO:0000256" key="4">
    <source>
        <dbReference type="ARBA" id="ARBA00022452"/>
    </source>
</evidence>
<keyword evidence="9" id="KW-0998">Cell outer membrane</keyword>
<dbReference type="CDD" id="cd07185">
    <property type="entry name" value="OmpA_C-like"/>
    <property type="match status" value="1"/>
</dbReference>
<keyword evidence="8 10" id="KW-0472">Membrane</keyword>
<dbReference type="InterPro" id="IPR050330">
    <property type="entry name" value="Bact_OuterMem_StrucFunc"/>
</dbReference>
<evidence type="ECO:0000256" key="2">
    <source>
        <dbReference type="ARBA" id="ARBA00005710"/>
    </source>
</evidence>
<evidence type="ECO:0000256" key="1">
    <source>
        <dbReference type="ARBA" id="ARBA00004571"/>
    </source>
</evidence>
<dbReference type="PANTHER" id="PTHR30329">
    <property type="entry name" value="STATOR ELEMENT OF FLAGELLAR MOTOR COMPLEX"/>
    <property type="match status" value="1"/>
</dbReference>
<keyword evidence="12" id="KW-0732">Signal</keyword>
<dbReference type="Gene3D" id="3.30.1330.60">
    <property type="entry name" value="OmpA-like domain"/>
    <property type="match status" value="1"/>
</dbReference>
<keyword evidence="15" id="KW-1185">Reference proteome</keyword>
<dbReference type="SUPFAM" id="SSF103088">
    <property type="entry name" value="OmpA-like"/>
    <property type="match status" value="1"/>
</dbReference>
<reference evidence="15" key="1">
    <citation type="journal article" date="2019" name="Int. J. Syst. Evol. Microbiol.">
        <title>The Global Catalogue of Microorganisms (GCM) 10K type strain sequencing project: providing services to taxonomists for standard genome sequencing and annotation.</title>
        <authorList>
            <consortium name="The Broad Institute Genomics Platform"/>
            <consortium name="The Broad Institute Genome Sequencing Center for Infectious Disease"/>
            <person name="Wu L."/>
            <person name="Ma J."/>
        </authorList>
    </citation>
    <scope>NUCLEOTIDE SEQUENCE [LARGE SCALE GENOMIC DNA]</scope>
    <source>
        <strain evidence="15">KCTC 52141</strain>
    </source>
</reference>
<organism evidence="14 15">
    <name type="scientific">Gilvimarinus japonicus</name>
    <dbReference type="NCBI Taxonomy" id="1796469"/>
    <lineage>
        <taxon>Bacteria</taxon>
        <taxon>Pseudomonadati</taxon>
        <taxon>Pseudomonadota</taxon>
        <taxon>Gammaproteobacteria</taxon>
        <taxon>Cellvibrionales</taxon>
        <taxon>Cellvibrionaceae</taxon>
        <taxon>Gilvimarinus</taxon>
    </lineage>
</organism>
<name>A0ABV7HT83_9GAMM</name>
<dbReference type="Gene3D" id="2.40.160.20">
    <property type="match status" value="1"/>
</dbReference>
<protein>
    <submittedName>
        <fullName evidence="14">Outer membrane beta-barrel protein</fullName>
    </submittedName>
</protein>
<evidence type="ECO:0000256" key="6">
    <source>
        <dbReference type="ARBA" id="ARBA00023065"/>
    </source>
</evidence>
<evidence type="ECO:0000256" key="9">
    <source>
        <dbReference type="ARBA" id="ARBA00023237"/>
    </source>
</evidence>
<comment type="caution">
    <text evidence="14">The sequence shown here is derived from an EMBL/GenBank/DDBJ whole genome shotgun (WGS) entry which is preliminary data.</text>
</comment>
<evidence type="ECO:0000256" key="8">
    <source>
        <dbReference type="ARBA" id="ARBA00023136"/>
    </source>
</evidence>
<dbReference type="Pfam" id="PF00691">
    <property type="entry name" value="OmpA"/>
    <property type="match status" value="1"/>
</dbReference>
<evidence type="ECO:0000259" key="13">
    <source>
        <dbReference type="PROSITE" id="PS51123"/>
    </source>
</evidence>
<comment type="subcellular location">
    <subcellularLocation>
        <location evidence="1">Cell outer membrane</location>
        <topology evidence="1">Multi-pass membrane protein</topology>
    </subcellularLocation>
</comment>
<evidence type="ECO:0000256" key="12">
    <source>
        <dbReference type="SAM" id="SignalP"/>
    </source>
</evidence>
<dbReference type="SUPFAM" id="SSF56925">
    <property type="entry name" value="OMPA-like"/>
    <property type="match status" value="1"/>
</dbReference>
<evidence type="ECO:0000256" key="7">
    <source>
        <dbReference type="ARBA" id="ARBA00023114"/>
    </source>
</evidence>
<dbReference type="Proteomes" id="UP001595548">
    <property type="component" value="Unassembled WGS sequence"/>
</dbReference>
<feature type="chain" id="PRO_5046005530" evidence="12">
    <location>
        <begin position="24"/>
        <end position="337"/>
    </location>
</feature>
<dbReference type="InterPro" id="IPR006664">
    <property type="entry name" value="OMP_bac"/>
</dbReference>